<dbReference type="RefSeq" id="WP_163702106.1">
    <property type="nucleotide sequence ID" value="NZ_QXHD01000004.1"/>
</dbReference>
<protein>
    <submittedName>
        <fullName evidence="1">LPS biosynthesis glycosyltransferase</fullName>
    </submittedName>
</protein>
<reference evidence="1 2" key="1">
    <citation type="journal article" date="2020" name="Microb. Ecol.">
        <title>Ecogenomics of the Marine Benthic Filamentous Cyanobacterium Adonisia.</title>
        <authorList>
            <person name="Walter J.M."/>
            <person name="Coutinho F.H."/>
            <person name="Leomil L."/>
            <person name="Hargreaves P.I."/>
            <person name="Campeao M.E."/>
            <person name="Vieira V.V."/>
            <person name="Silva B.S."/>
            <person name="Fistarol G.O."/>
            <person name="Salomon P.S."/>
            <person name="Sawabe T."/>
            <person name="Mino S."/>
            <person name="Hosokawa M."/>
            <person name="Miyashita H."/>
            <person name="Maruyama F."/>
            <person name="van Verk M.C."/>
            <person name="Dutilh B.E."/>
            <person name="Thompson C.C."/>
            <person name="Thompson F.L."/>
        </authorList>
    </citation>
    <scope>NUCLEOTIDE SEQUENCE [LARGE SCALE GENOMIC DNA]</scope>
    <source>
        <strain evidence="1 2">CCMR0081</strain>
    </source>
</reference>
<name>A0A6M0RSQ5_9CYAN</name>
<proteinExistence type="predicted"/>
<comment type="caution">
    <text evidence="1">The sequence shown here is derived from an EMBL/GenBank/DDBJ whole genome shotgun (WGS) entry which is preliminary data.</text>
</comment>
<sequence>MGTRSTDSRLIDTIGQILILAYQEDTEQLSSFLGTTGCHVEVLRQMHRSEYKNYSRSYLCLLNHRKAWEQALLSEKPTLIVEADFVPVANFAQLPSPFDPNDKHLGIAWLYTCASQIYTITDQGYAQGYSTAMVAYVITKQSAWRLIELAEMVKADPGPEMYTPWDSGIEYYLRDRNFHNYVPWRNYGEHGGIPNPEHQQNNLSTTHRADVLYGPLAFEPAYGKVLKERTYGRVKGLGRLLLNKYLRGPVLSGSTHPGRLLRFALSRQFTLRL</sequence>
<evidence type="ECO:0000313" key="1">
    <source>
        <dbReference type="EMBL" id="NEZ59149.1"/>
    </source>
</evidence>
<accession>A0A6M0RSQ5</accession>
<keyword evidence="2" id="KW-1185">Reference proteome</keyword>
<dbReference type="AlphaFoldDB" id="A0A6M0RSQ5"/>
<dbReference type="GO" id="GO:0016740">
    <property type="term" value="F:transferase activity"/>
    <property type="evidence" value="ECO:0007669"/>
    <property type="project" value="UniProtKB-KW"/>
</dbReference>
<keyword evidence="1" id="KW-0808">Transferase</keyword>
<dbReference type="Proteomes" id="UP000481033">
    <property type="component" value="Unassembled WGS sequence"/>
</dbReference>
<dbReference type="EMBL" id="QXHD01000004">
    <property type="protein sequence ID" value="NEZ59149.1"/>
    <property type="molecule type" value="Genomic_DNA"/>
</dbReference>
<gene>
    <name evidence="1" type="ORF">DXZ20_26605</name>
</gene>
<organism evidence="1 2">
    <name type="scientific">Adonisia turfae CCMR0081</name>
    <dbReference type="NCBI Taxonomy" id="2292702"/>
    <lineage>
        <taxon>Bacteria</taxon>
        <taxon>Bacillati</taxon>
        <taxon>Cyanobacteriota</taxon>
        <taxon>Adonisia</taxon>
        <taxon>Adonisia turfae</taxon>
    </lineage>
</organism>
<evidence type="ECO:0000313" key="2">
    <source>
        <dbReference type="Proteomes" id="UP000481033"/>
    </source>
</evidence>